<reference evidence="1" key="1">
    <citation type="journal article" date="2013" name="J. Plant Res.">
        <title>Effect of fungi and light on seed germination of three Opuntia species from semiarid lands of central Mexico.</title>
        <authorList>
            <person name="Delgado-Sanchez P."/>
            <person name="Jimenez-Bremont J.F."/>
            <person name="Guerrero-Gonzalez Mde L."/>
            <person name="Flores J."/>
        </authorList>
    </citation>
    <scope>NUCLEOTIDE SEQUENCE</scope>
    <source>
        <tissue evidence="1">Cladode</tissue>
    </source>
</reference>
<proteinExistence type="predicted"/>
<accession>A0A7C9F0P8</accession>
<reference evidence="1" key="2">
    <citation type="submission" date="2020-07" db="EMBL/GenBank/DDBJ databases">
        <authorList>
            <person name="Vera ALvarez R."/>
            <person name="Arias-Moreno D.M."/>
            <person name="Jimenez-Jacinto V."/>
            <person name="Jimenez-Bremont J.F."/>
            <person name="Swaminathan K."/>
            <person name="Moose S.P."/>
            <person name="Guerrero-Gonzalez M.L."/>
            <person name="Marino-Ramirez L."/>
            <person name="Landsman D."/>
            <person name="Rodriguez-Kessler M."/>
            <person name="Delgado-Sanchez P."/>
        </authorList>
    </citation>
    <scope>NUCLEOTIDE SEQUENCE</scope>
    <source>
        <tissue evidence="1">Cladode</tissue>
    </source>
</reference>
<organism evidence="1">
    <name type="scientific">Opuntia streptacantha</name>
    <name type="common">Prickly pear cactus</name>
    <name type="synonym">Opuntia cardona</name>
    <dbReference type="NCBI Taxonomy" id="393608"/>
    <lineage>
        <taxon>Eukaryota</taxon>
        <taxon>Viridiplantae</taxon>
        <taxon>Streptophyta</taxon>
        <taxon>Embryophyta</taxon>
        <taxon>Tracheophyta</taxon>
        <taxon>Spermatophyta</taxon>
        <taxon>Magnoliopsida</taxon>
        <taxon>eudicotyledons</taxon>
        <taxon>Gunneridae</taxon>
        <taxon>Pentapetalae</taxon>
        <taxon>Caryophyllales</taxon>
        <taxon>Cactineae</taxon>
        <taxon>Cactaceae</taxon>
        <taxon>Opuntioideae</taxon>
        <taxon>Opuntia</taxon>
    </lineage>
</organism>
<sequence>MTFRDGLARLLSLLNETTGTTSEWLGPIQPQKPITIDHRSSLNIINNVTSYIPCFTITFPNTNPGEDSLSSNTTSATTTTINGNPLFRLIIGNQKLIPRVRVSAITFRSPIIPLPFKFIPISPNQNPFSRNHPILPLTLILIPIPPNIPPLSILQIPLPQALIIIPINIPLFTITMLLVCNPRTLISIPIGTSKGPMTLHSCRLKLALISRARRPRELAFPIGLALLPLTLVHAPIRPQVLATTMRNIP</sequence>
<dbReference type="AlphaFoldDB" id="A0A7C9F0P8"/>
<protein>
    <submittedName>
        <fullName evidence="1">Uncharacterized protein</fullName>
    </submittedName>
</protein>
<name>A0A7C9F0P8_OPUST</name>
<dbReference type="EMBL" id="GISG01273421">
    <property type="protein sequence ID" value="MBA4677005.1"/>
    <property type="molecule type" value="Transcribed_RNA"/>
</dbReference>
<evidence type="ECO:0000313" key="1">
    <source>
        <dbReference type="EMBL" id="MBA4677005.1"/>
    </source>
</evidence>